<organism evidence="1 2">
    <name type="scientific">Gordonia phage SoilAssassin</name>
    <dbReference type="NCBI Taxonomy" id="1821562"/>
    <lineage>
        <taxon>Viruses</taxon>
        <taxon>Duplodnaviria</taxon>
        <taxon>Heunggongvirae</taxon>
        <taxon>Uroviricota</taxon>
        <taxon>Caudoviricetes</taxon>
        <taxon>Attisvirus</taxon>
        <taxon>Attisvirus attis</taxon>
    </lineage>
</organism>
<dbReference type="EMBL" id="KU963246">
    <property type="protein sequence ID" value="AMS02460.1"/>
    <property type="molecule type" value="Genomic_DNA"/>
</dbReference>
<name>A0A142K8M7_9CAUD</name>
<dbReference type="RefSeq" id="YP_009303054.1">
    <property type="nucleotide sequence ID" value="NC_031251.1"/>
</dbReference>
<evidence type="ECO:0000313" key="1">
    <source>
        <dbReference type="EMBL" id="AMS02460.1"/>
    </source>
</evidence>
<accession>A0A142K8M7</accession>
<sequence>MTDLVPPGDIERIVGVPRHESKHVARAVSSTQTVFVLHSRECLDSGIDLRACRYSLALDRGIQEDIWSRHCDTPVEIRIRDTRLVPVTTVPGGQGVLDDRRCEVSYTRHRLIPVLFAEDIGVRNRCSADRHEPVTYNPLLDVTYCRCGLITRPGNLGRLPTGRERCDVAQGRRDHRLVCPIHGGDR</sequence>
<reference evidence="2" key="1">
    <citation type="submission" date="2016-03" db="EMBL/GenBank/DDBJ databases">
        <authorList>
            <person name="Ploux O."/>
        </authorList>
    </citation>
    <scope>NUCLEOTIDE SEQUENCE [LARGE SCALE GENOMIC DNA]</scope>
</reference>
<evidence type="ECO:0000313" key="2">
    <source>
        <dbReference type="Proteomes" id="UP000207764"/>
    </source>
</evidence>
<dbReference type="GeneID" id="29124514"/>
<dbReference type="OrthoDB" id="19139at10239"/>
<proteinExistence type="predicted"/>
<dbReference type="KEGG" id="vg:29124514"/>
<gene>
    <name evidence="1" type="primary">59</name>
    <name evidence="1" type="ORF">SEA_SOILASSASSIN_59</name>
</gene>
<protein>
    <submittedName>
        <fullName evidence="1">Uncharacterized protein</fullName>
    </submittedName>
</protein>
<dbReference type="Proteomes" id="UP000207764">
    <property type="component" value="Segment"/>
</dbReference>